<dbReference type="Gene3D" id="6.10.250.690">
    <property type="match status" value="1"/>
</dbReference>
<dbReference type="PRINTS" id="PR00344">
    <property type="entry name" value="BCTRLSENSOR"/>
</dbReference>
<sequence>MDKVRAFQLGGVDYITKPFELPEVLARIENQITISRLRTQLQNQQRKLLRQNQELMRSNRELEQFAHVMSHDLKQPLQSFLFAIGLVEQCCQSNTNPKVFEYLKRLRDTSGTMQKLIDALLDYARVGNEELAIEEIACESILAMVLDNLQVEITEQSAVIHHDALPTVMADRNQMMQLFYHLITNALKFQPPNNKPDIKISVNLLPQDVTEQTGSTGFLSFGNYDQQENYKTQSYLFSIHDNGIGLDADQVELIFEVFQRLNSDDYSGTGMGLATCKKILERHNGRIWVESELGKGTNVYFTLPQNPS</sequence>
<protein>
    <recommendedName>
        <fullName evidence="2">histidine kinase</fullName>
        <ecNumber evidence="2">2.7.13.3</ecNumber>
    </recommendedName>
</protein>
<dbReference type="InterPro" id="IPR005467">
    <property type="entry name" value="His_kinase_dom"/>
</dbReference>
<dbReference type="STRING" id="329726.AM1_5924"/>
<keyword evidence="5" id="KW-0418">Kinase</keyword>
<dbReference type="GO" id="GO:0000155">
    <property type="term" value="F:phosphorelay sensor kinase activity"/>
    <property type="evidence" value="ECO:0007669"/>
    <property type="project" value="InterPro"/>
</dbReference>
<evidence type="ECO:0000256" key="6">
    <source>
        <dbReference type="ARBA" id="ARBA00023012"/>
    </source>
</evidence>
<dbReference type="InterPro" id="IPR036890">
    <property type="entry name" value="HATPase_C_sf"/>
</dbReference>
<dbReference type="Gene3D" id="3.30.565.10">
    <property type="entry name" value="Histidine kinase-like ATPase, C-terminal domain"/>
    <property type="match status" value="1"/>
</dbReference>
<dbReference type="Gene3D" id="1.10.287.130">
    <property type="match status" value="1"/>
</dbReference>
<dbReference type="PROSITE" id="PS50110">
    <property type="entry name" value="RESPONSE_REGULATORY"/>
    <property type="match status" value="1"/>
</dbReference>
<dbReference type="SUPFAM" id="SSF55874">
    <property type="entry name" value="ATPase domain of HSP90 chaperone/DNA topoisomerase II/histidine kinase"/>
    <property type="match status" value="1"/>
</dbReference>
<name>B0C1M9_ACAM1</name>
<dbReference type="SUPFAM" id="SSF47384">
    <property type="entry name" value="Homodimeric domain of signal transducing histidine kinase"/>
    <property type="match status" value="1"/>
</dbReference>
<dbReference type="InterPro" id="IPR036097">
    <property type="entry name" value="HisK_dim/P_sf"/>
</dbReference>
<reference evidence="11 12" key="1">
    <citation type="journal article" date="2008" name="Proc. Natl. Acad. Sci. U.S.A.">
        <title>Niche adaptation and genome expansion in the chlorophyll d-producing cyanobacterium Acaryochloris marina.</title>
        <authorList>
            <person name="Swingley W.D."/>
            <person name="Chen M."/>
            <person name="Cheung P.C."/>
            <person name="Conrad A.L."/>
            <person name="Dejesa L.C."/>
            <person name="Hao J."/>
            <person name="Honchak B.M."/>
            <person name="Karbach L.E."/>
            <person name="Kurdoglu A."/>
            <person name="Lahiri S."/>
            <person name="Mastrian S.D."/>
            <person name="Miyashita H."/>
            <person name="Page L."/>
            <person name="Ramakrishna P."/>
            <person name="Satoh S."/>
            <person name="Sattley W.M."/>
            <person name="Shimada Y."/>
            <person name="Taylor H.L."/>
            <person name="Tomo T."/>
            <person name="Tsuchiya T."/>
            <person name="Wang Z.T."/>
            <person name="Raymond J."/>
            <person name="Mimuro M."/>
            <person name="Blankenship R.E."/>
            <person name="Touchman J.W."/>
        </authorList>
    </citation>
    <scope>NUCLEOTIDE SEQUENCE [LARGE SCALE GENOMIC DNA]</scope>
    <source>
        <strain evidence="12">MBIC 11017</strain>
    </source>
</reference>
<dbReference type="HOGENOM" id="CLU_000445_89_1_3"/>
<organism evidence="11 12">
    <name type="scientific">Acaryochloris marina (strain MBIC 11017)</name>
    <dbReference type="NCBI Taxonomy" id="329726"/>
    <lineage>
        <taxon>Bacteria</taxon>
        <taxon>Bacillati</taxon>
        <taxon>Cyanobacteriota</taxon>
        <taxon>Cyanophyceae</taxon>
        <taxon>Acaryochloridales</taxon>
        <taxon>Acaryochloridaceae</taxon>
        <taxon>Acaryochloris</taxon>
    </lineage>
</organism>
<dbReference type="EMBL" id="CP000828">
    <property type="protein sequence ID" value="ABW30863.1"/>
    <property type="molecule type" value="Genomic_DNA"/>
</dbReference>
<evidence type="ECO:0000256" key="1">
    <source>
        <dbReference type="ARBA" id="ARBA00000085"/>
    </source>
</evidence>
<dbReference type="FunFam" id="3.30.565.10:FF:000006">
    <property type="entry name" value="Sensor histidine kinase WalK"/>
    <property type="match status" value="1"/>
</dbReference>
<evidence type="ECO:0000256" key="4">
    <source>
        <dbReference type="ARBA" id="ARBA00022679"/>
    </source>
</evidence>
<dbReference type="SMART" id="SM00388">
    <property type="entry name" value="HisKA"/>
    <property type="match status" value="1"/>
</dbReference>
<dbReference type="PROSITE" id="PS50109">
    <property type="entry name" value="HIS_KIN"/>
    <property type="match status" value="1"/>
</dbReference>
<feature type="domain" description="Response regulatory" evidence="10">
    <location>
        <begin position="1"/>
        <end position="32"/>
    </location>
</feature>
<dbReference type="CDD" id="cd00082">
    <property type="entry name" value="HisKA"/>
    <property type="match status" value="1"/>
</dbReference>
<evidence type="ECO:0000259" key="9">
    <source>
        <dbReference type="PROSITE" id="PS50109"/>
    </source>
</evidence>
<gene>
    <name evidence="11" type="ordered locus">AM1_5924</name>
</gene>
<dbReference type="Proteomes" id="UP000000268">
    <property type="component" value="Chromosome"/>
</dbReference>
<evidence type="ECO:0000256" key="8">
    <source>
        <dbReference type="SAM" id="Coils"/>
    </source>
</evidence>
<dbReference type="EC" id="2.7.13.3" evidence="2"/>
<dbReference type="Pfam" id="PF02518">
    <property type="entry name" value="HATPase_c"/>
    <property type="match status" value="1"/>
</dbReference>
<dbReference type="SUPFAM" id="SSF52172">
    <property type="entry name" value="CheY-like"/>
    <property type="match status" value="1"/>
</dbReference>
<comment type="caution">
    <text evidence="7">Lacks conserved residue(s) required for the propagation of feature annotation.</text>
</comment>
<dbReference type="InterPro" id="IPR001789">
    <property type="entry name" value="Sig_transdc_resp-reg_receiver"/>
</dbReference>
<dbReference type="RefSeq" id="WP_012166067.1">
    <property type="nucleotide sequence ID" value="NC_009925.1"/>
</dbReference>
<keyword evidence="12" id="KW-1185">Reference proteome</keyword>
<dbReference type="Pfam" id="PF00512">
    <property type="entry name" value="HisKA"/>
    <property type="match status" value="1"/>
</dbReference>
<accession>B0C1M9</accession>
<evidence type="ECO:0000256" key="5">
    <source>
        <dbReference type="ARBA" id="ARBA00022777"/>
    </source>
</evidence>
<evidence type="ECO:0000256" key="2">
    <source>
        <dbReference type="ARBA" id="ARBA00012438"/>
    </source>
</evidence>
<dbReference type="KEGG" id="amr:AM1_5924"/>
<proteinExistence type="predicted"/>
<dbReference type="eggNOG" id="COG4251">
    <property type="taxonomic scope" value="Bacteria"/>
</dbReference>
<dbReference type="InterPro" id="IPR003594">
    <property type="entry name" value="HATPase_dom"/>
</dbReference>
<keyword evidence="3" id="KW-0597">Phosphoprotein</keyword>
<dbReference type="PANTHER" id="PTHR43304">
    <property type="entry name" value="PHYTOCHROME-LIKE PROTEIN CPH1"/>
    <property type="match status" value="1"/>
</dbReference>
<evidence type="ECO:0000313" key="12">
    <source>
        <dbReference type="Proteomes" id="UP000000268"/>
    </source>
</evidence>
<evidence type="ECO:0000256" key="3">
    <source>
        <dbReference type="ARBA" id="ARBA00022553"/>
    </source>
</evidence>
<evidence type="ECO:0000259" key="10">
    <source>
        <dbReference type="PROSITE" id="PS50110"/>
    </source>
</evidence>
<dbReference type="SMART" id="SM00387">
    <property type="entry name" value="HATPase_c"/>
    <property type="match status" value="1"/>
</dbReference>
<evidence type="ECO:0000256" key="7">
    <source>
        <dbReference type="PROSITE-ProRule" id="PRU00169"/>
    </source>
</evidence>
<feature type="coiled-coil region" evidence="8">
    <location>
        <begin position="34"/>
        <end position="61"/>
    </location>
</feature>
<feature type="domain" description="Histidine kinase" evidence="9">
    <location>
        <begin position="68"/>
        <end position="307"/>
    </location>
</feature>
<dbReference type="InterPro" id="IPR003661">
    <property type="entry name" value="HisK_dim/P_dom"/>
</dbReference>
<keyword evidence="4" id="KW-0808">Transferase</keyword>
<comment type="catalytic activity">
    <reaction evidence="1">
        <text>ATP + protein L-histidine = ADP + protein N-phospho-L-histidine.</text>
        <dbReference type="EC" id="2.7.13.3"/>
    </reaction>
</comment>
<evidence type="ECO:0000313" key="11">
    <source>
        <dbReference type="EMBL" id="ABW30863.1"/>
    </source>
</evidence>
<dbReference type="AlphaFoldDB" id="B0C1M9"/>
<keyword evidence="6" id="KW-0902">Two-component regulatory system</keyword>
<keyword evidence="8" id="KW-0175">Coiled coil</keyword>
<dbReference type="InterPro" id="IPR052162">
    <property type="entry name" value="Sensor_kinase/Photoreceptor"/>
</dbReference>
<dbReference type="InterPro" id="IPR004358">
    <property type="entry name" value="Sig_transdc_His_kin-like_C"/>
</dbReference>
<dbReference type="InterPro" id="IPR011006">
    <property type="entry name" value="CheY-like_superfamily"/>
</dbReference>
<dbReference type="PANTHER" id="PTHR43304:SF1">
    <property type="entry name" value="PAC DOMAIN-CONTAINING PROTEIN"/>
    <property type="match status" value="1"/>
</dbReference>